<name>A0A409X151_9AGAR</name>
<sequence>MVRKEIMEEQLLFSVDLRVLAASLGWGPRWSCNAPSRHCLANTFFEVTGAVKAPVAVHVCASPPARQSWSGYDFHYELGVDVLCDRSVMTLQGLLCLGSDFLSLYSLTPPASILDSCGTHIFMNSSLFFKNQDHEQSSTTSSSIYVTDFPLAPRTLTDNLHLAGER</sequence>
<dbReference type="AlphaFoldDB" id="A0A409X151"/>
<keyword evidence="2" id="KW-1185">Reference proteome</keyword>
<gene>
    <name evidence="1" type="ORF">CVT26_007752</name>
</gene>
<evidence type="ECO:0000313" key="1">
    <source>
        <dbReference type="EMBL" id="PPQ84456.1"/>
    </source>
</evidence>
<dbReference type="EMBL" id="NHYE01004466">
    <property type="protein sequence ID" value="PPQ84456.1"/>
    <property type="molecule type" value="Genomic_DNA"/>
</dbReference>
<dbReference type="InParanoid" id="A0A409X151"/>
<organism evidence="1 2">
    <name type="scientific">Gymnopilus dilepis</name>
    <dbReference type="NCBI Taxonomy" id="231916"/>
    <lineage>
        <taxon>Eukaryota</taxon>
        <taxon>Fungi</taxon>
        <taxon>Dikarya</taxon>
        <taxon>Basidiomycota</taxon>
        <taxon>Agaricomycotina</taxon>
        <taxon>Agaricomycetes</taxon>
        <taxon>Agaricomycetidae</taxon>
        <taxon>Agaricales</taxon>
        <taxon>Agaricineae</taxon>
        <taxon>Hymenogastraceae</taxon>
        <taxon>Gymnopilus</taxon>
    </lineage>
</organism>
<evidence type="ECO:0000313" key="2">
    <source>
        <dbReference type="Proteomes" id="UP000284706"/>
    </source>
</evidence>
<protein>
    <submittedName>
        <fullName evidence="1">Uncharacterized protein</fullName>
    </submittedName>
</protein>
<comment type="caution">
    <text evidence="1">The sequence shown here is derived from an EMBL/GenBank/DDBJ whole genome shotgun (WGS) entry which is preliminary data.</text>
</comment>
<reference evidence="1 2" key="1">
    <citation type="journal article" date="2018" name="Evol. Lett.">
        <title>Horizontal gene cluster transfer increased hallucinogenic mushroom diversity.</title>
        <authorList>
            <person name="Reynolds H.T."/>
            <person name="Vijayakumar V."/>
            <person name="Gluck-Thaler E."/>
            <person name="Korotkin H.B."/>
            <person name="Matheny P.B."/>
            <person name="Slot J.C."/>
        </authorList>
    </citation>
    <scope>NUCLEOTIDE SEQUENCE [LARGE SCALE GENOMIC DNA]</scope>
    <source>
        <strain evidence="1 2">SRW20</strain>
    </source>
</reference>
<dbReference type="Proteomes" id="UP000284706">
    <property type="component" value="Unassembled WGS sequence"/>
</dbReference>
<proteinExistence type="predicted"/>
<accession>A0A409X151</accession>